<accession>A0A0R2MSA9</accession>
<dbReference type="SMART" id="SM00354">
    <property type="entry name" value="HTH_LACI"/>
    <property type="match status" value="1"/>
</dbReference>
<dbReference type="PANTHER" id="PTHR30146:SF149">
    <property type="entry name" value="HTH-TYPE TRANSCRIPTIONAL REGULATOR EBGR"/>
    <property type="match status" value="1"/>
</dbReference>
<dbReference type="Pfam" id="PF13377">
    <property type="entry name" value="Peripla_BP_3"/>
    <property type="match status" value="1"/>
</dbReference>
<organism evidence="5 6">
    <name type="scientific">Lacticaseibacillus saniviri JCM 17471 = DSM 24301</name>
    <dbReference type="NCBI Taxonomy" id="1293598"/>
    <lineage>
        <taxon>Bacteria</taxon>
        <taxon>Bacillati</taxon>
        <taxon>Bacillota</taxon>
        <taxon>Bacilli</taxon>
        <taxon>Lactobacillales</taxon>
        <taxon>Lactobacillaceae</taxon>
        <taxon>Lacticaseibacillus</taxon>
    </lineage>
</organism>
<protein>
    <submittedName>
        <fullName evidence="5">Sugar-binding domain protein</fullName>
    </submittedName>
</protein>
<dbReference type="Gene3D" id="1.10.260.40">
    <property type="entry name" value="lambda repressor-like DNA-binding domains"/>
    <property type="match status" value="1"/>
</dbReference>
<keyword evidence="1" id="KW-0805">Transcription regulation</keyword>
<dbReference type="AlphaFoldDB" id="A0A0R2MSA9"/>
<comment type="caution">
    <text evidence="5">The sequence shown here is derived from an EMBL/GenBank/DDBJ whole genome shotgun (WGS) entry which is preliminary data.</text>
</comment>
<keyword evidence="3" id="KW-0804">Transcription</keyword>
<dbReference type="PANTHER" id="PTHR30146">
    <property type="entry name" value="LACI-RELATED TRANSCRIPTIONAL REPRESSOR"/>
    <property type="match status" value="1"/>
</dbReference>
<keyword evidence="6" id="KW-1185">Reference proteome</keyword>
<sequence>MEKKLMVSIRQIAHEAGVSPATVSRVLNDDPTFSVSDQTRQLVRNTAERLDYIKPERYTKTIQIVSSQSRAMEVIDPYFRTMRLAIEEEAKKRTIHLTPTIRIFGARTMPDMDAIREVGGVLVIGGFTHEALEQLHEANDNVVVVDDATIPTSMDGVYVDLLDFGKRLFQQIFEQTDGSVAYIGGQRSQRNLDGSEVTDDNESRYLAYKAVSEAKKMPMQAQLGPWTSEFGEAQAEWFLGLNPRPKTVVFASDPLAIGFIRGLMQAKVSPSDFPQLLSFDDTDMSRYTTPALTSIEIPLQLFGENAIRLSSERLSGKRTHASHVIFEPTITYRESYTKHLL</sequence>
<evidence type="ECO:0000259" key="4">
    <source>
        <dbReference type="PROSITE" id="PS50932"/>
    </source>
</evidence>
<dbReference type="Pfam" id="PF00356">
    <property type="entry name" value="LacI"/>
    <property type="match status" value="1"/>
</dbReference>
<dbReference type="EMBL" id="JQCE01000038">
    <property type="protein sequence ID" value="KRO16456.1"/>
    <property type="molecule type" value="Genomic_DNA"/>
</dbReference>
<dbReference type="Proteomes" id="UP000050969">
    <property type="component" value="Unassembled WGS sequence"/>
</dbReference>
<dbReference type="PROSITE" id="PS50932">
    <property type="entry name" value="HTH_LACI_2"/>
    <property type="match status" value="1"/>
</dbReference>
<feature type="domain" description="HTH lacI-type" evidence="4">
    <location>
        <begin position="7"/>
        <end position="53"/>
    </location>
</feature>
<dbReference type="Gene3D" id="3.40.50.2300">
    <property type="match status" value="2"/>
</dbReference>
<evidence type="ECO:0000313" key="6">
    <source>
        <dbReference type="Proteomes" id="UP000050969"/>
    </source>
</evidence>
<dbReference type="GO" id="GO:0000976">
    <property type="term" value="F:transcription cis-regulatory region binding"/>
    <property type="evidence" value="ECO:0007669"/>
    <property type="project" value="TreeGrafter"/>
</dbReference>
<keyword evidence="2" id="KW-0238">DNA-binding</keyword>
<dbReference type="STRING" id="1293598.IV56_GL001239"/>
<evidence type="ECO:0000256" key="3">
    <source>
        <dbReference type="ARBA" id="ARBA00023163"/>
    </source>
</evidence>
<evidence type="ECO:0000313" key="5">
    <source>
        <dbReference type="EMBL" id="KRO16456.1"/>
    </source>
</evidence>
<dbReference type="PATRIC" id="fig|1293598.4.peg.1302"/>
<dbReference type="GO" id="GO:0003700">
    <property type="term" value="F:DNA-binding transcription factor activity"/>
    <property type="evidence" value="ECO:0007669"/>
    <property type="project" value="TreeGrafter"/>
</dbReference>
<dbReference type="InterPro" id="IPR028082">
    <property type="entry name" value="Peripla_BP_I"/>
</dbReference>
<dbReference type="SUPFAM" id="SSF53822">
    <property type="entry name" value="Periplasmic binding protein-like I"/>
    <property type="match status" value="1"/>
</dbReference>
<dbReference type="InterPro" id="IPR046335">
    <property type="entry name" value="LacI/GalR-like_sensor"/>
</dbReference>
<reference evidence="5 6" key="1">
    <citation type="journal article" date="2015" name="Genome Announc.">
        <title>Expanding the biotechnology potential of lactobacilli through comparative genomics of 213 strains and associated genera.</title>
        <authorList>
            <person name="Sun Z."/>
            <person name="Harris H.M."/>
            <person name="McCann A."/>
            <person name="Guo C."/>
            <person name="Argimon S."/>
            <person name="Zhang W."/>
            <person name="Yang X."/>
            <person name="Jeffery I.B."/>
            <person name="Cooney J.C."/>
            <person name="Kagawa T.F."/>
            <person name="Liu W."/>
            <person name="Song Y."/>
            <person name="Salvetti E."/>
            <person name="Wrobel A."/>
            <person name="Rasinkangas P."/>
            <person name="Parkhill J."/>
            <person name="Rea M.C."/>
            <person name="O'Sullivan O."/>
            <person name="Ritari J."/>
            <person name="Douillard F.P."/>
            <person name="Paul Ross R."/>
            <person name="Yang R."/>
            <person name="Briner A.E."/>
            <person name="Felis G.E."/>
            <person name="de Vos W.M."/>
            <person name="Barrangou R."/>
            <person name="Klaenhammer T.R."/>
            <person name="Caufield P.W."/>
            <person name="Cui Y."/>
            <person name="Zhang H."/>
            <person name="O'Toole P.W."/>
        </authorList>
    </citation>
    <scope>NUCLEOTIDE SEQUENCE [LARGE SCALE GENOMIC DNA]</scope>
    <source>
        <strain evidence="5 6">DSM 24301</strain>
    </source>
</reference>
<proteinExistence type="predicted"/>
<dbReference type="InterPro" id="IPR000843">
    <property type="entry name" value="HTH_LacI"/>
</dbReference>
<dbReference type="SUPFAM" id="SSF47413">
    <property type="entry name" value="lambda repressor-like DNA-binding domains"/>
    <property type="match status" value="1"/>
</dbReference>
<name>A0A0R2MSA9_9LACO</name>
<evidence type="ECO:0000256" key="2">
    <source>
        <dbReference type="ARBA" id="ARBA00023125"/>
    </source>
</evidence>
<dbReference type="InterPro" id="IPR010982">
    <property type="entry name" value="Lambda_DNA-bd_dom_sf"/>
</dbReference>
<dbReference type="CDD" id="cd01392">
    <property type="entry name" value="HTH_LacI"/>
    <property type="match status" value="1"/>
</dbReference>
<evidence type="ECO:0000256" key="1">
    <source>
        <dbReference type="ARBA" id="ARBA00023015"/>
    </source>
</evidence>
<gene>
    <name evidence="5" type="ORF">IV56_GL001239</name>
</gene>